<evidence type="ECO:0000256" key="2">
    <source>
        <dbReference type="ARBA" id="ARBA00022797"/>
    </source>
</evidence>
<dbReference type="Pfam" id="PF00381">
    <property type="entry name" value="PTS-HPr"/>
    <property type="match status" value="1"/>
</dbReference>
<dbReference type="SUPFAM" id="SSF52540">
    <property type="entry name" value="P-loop containing nucleoside triphosphate hydrolases"/>
    <property type="match status" value="1"/>
</dbReference>
<dbReference type="CDD" id="cd00130">
    <property type="entry name" value="PAS"/>
    <property type="match status" value="1"/>
</dbReference>
<dbReference type="InterPro" id="IPR027417">
    <property type="entry name" value="P-loop_NTPase"/>
</dbReference>
<proteinExistence type="predicted"/>
<sequence length="558" mass="62386">MYEQEAVVHHDSGIHARIAAMIVQRAQELSEKYATPLFLRNQRSERFEMRSLMKLVALKIGKGDSLFVSAEGDAGRQAVYEMVRFLEGDFEMREPGKIHEMDKLLHENALMQERLQMILEAVQDGICVVDRTGEITYVNPSYLRIVHKTPEMVMGQNVFKTAPEGNRCAVLRTGVARIGSISRKKDGTTVVANVNPIFVNGEIAGVVSVIKDITELQNLMARLSQVSAKAEYLEQELLRTKKTANAFANYIGKSGKVIDVLALASKAANSGATVLIRGESGTGKEVIAEGIHYASERRRGPFIRVNCGAIPGTLLESELFGHEKGAFTGAVKRKLGKFELADHGTIFLDEIGEMDKKMQVKLLRVLQQKEFDRVGGEETVHVDVRIIAATNRHLEDMVKDGTFRDDLYYRLNVIPIILPPLRERIDDIPLLVEHFIEKISVTTGKAVRSITPEAMDILMRYKWLGNVRELENVIERVITLMDSDTITVAALPSYIKGEAADREVRQLDEESAVLPWEEYEKRIIAKALKQCGSFNAAAKELRITHKTVAAKARKYGLS</sequence>
<dbReference type="SUPFAM" id="SSF55785">
    <property type="entry name" value="PYP-like sensor domain (PAS domain)"/>
    <property type="match status" value="1"/>
</dbReference>
<feature type="domain" description="PAS" evidence="6">
    <location>
        <begin position="111"/>
        <end position="159"/>
    </location>
</feature>
<dbReference type="NCBIfam" id="TIGR00229">
    <property type="entry name" value="sensory_box"/>
    <property type="match status" value="1"/>
</dbReference>
<dbReference type="CDD" id="cd00009">
    <property type="entry name" value="AAA"/>
    <property type="match status" value="1"/>
</dbReference>
<dbReference type="PANTHER" id="PTHR32071:SF57">
    <property type="entry name" value="C4-DICARBOXYLATE TRANSPORT TRANSCRIPTIONAL REGULATORY PROTEIN DCTD"/>
    <property type="match status" value="1"/>
</dbReference>
<dbReference type="InterPro" id="IPR009057">
    <property type="entry name" value="Homeodomain-like_sf"/>
</dbReference>
<evidence type="ECO:0000313" key="9">
    <source>
        <dbReference type="Proteomes" id="UP000184263"/>
    </source>
</evidence>
<dbReference type="Gene3D" id="3.40.50.300">
    <property type="entry name" value="P-loop containing nucleotide triphosphate hydrolases"/>
    <property type="match status" value="1"/>
</dbReference>
<dbReference type="PANTHER" id="PTHR32071">
    <property type="entry name" value="TRANSCRIPTIONAL REGULATORY PROTEIN"/>
    <property type="match status" value="1"/>
</dbReference>
<dbReference type="InterPro" id="IPR025662">
    <property type="entry name" value="Sigma_54_int_dom_ATP-bd_1"/>
</dbReference>
<dbReference type="InterPro" id="IPR035895">
    <property type="entry name" value="HPr-like_sf"/>
</dbReference>
<protein>
    <recommendedName>
        <fullName evidence="4">HTH-type transcriptional regulatory protein TyrR</fullName>
    </recommendedName>
</protein>
<dbReference type="Gene3D" id="1.10.8.60">
    <property type="match status" value="1"/>
</dbReference>
<dbReference type="InterPro" id="IPR058031">
    <property type="entry name" value="AAA_lid_NorR"/>
</dbReference>
<dbReference type="SMART" id="SM00382">
    <property type="entry name" value="AAA"/>
    <property type="match status" value="1"/>
</dbReference>
<dbReference type="SMART" id="SM00091">
    <property type="entry name" value="PAS"/>
    <property type="match status" value="1"/>
</dbReference>
<dbReference type="Pfam" id="PF00989">
    <property type="entry name" value="PAS"/>
    <property type="match status" value="1"/>
</dbReference>
<keyword evidence="2" id="KW-0058">Aromatic hydrocarbons catabolism</keyword>
<keyword evidence="3" id="KW-0067">ATP-binding</keyword>
<dbReference type="SUPFAM" id="SSF55594">
    <property type="entry name" value="HPr-like"/>
    <property type="match status" value="1"/>
</dbReference>
<keyword evidence="1" id="KW-0547">Nucleotide-binding</keyword>
<dbReference type="OrthoDB" id="9803970at2"/>
<dbReference type="Pfam" id="PF25601">
    <property type="entry name" value="AAA_lid_14"/>
    <property type="match status" value="1"/>
</dbReference>
<evidence type="ECO:0000259" key="5">
    <source>
        <dbReference type="PROSITE" id="PS50045"/>
    </source>
</evidence>
<dbReference type="PROSITE" id="PS51350">
    <property type="entry name" value="PTS_HPR_DOM"/>
    <property type="match status" value="1"/>
</dbReference>
<evidence type="ECO:0000256" key="1">
    <source>
        <dbReference type="ARBA" id="ARBA00022741"/>
    </source>
</evidence>
<evidence type="ECO:0000313" key="8">
    <source>
        <dbReference type="EMBL" id="SHK92067.1"/>
    </source>
</evidence>
<dbReference type="InterPro" id="IPR030828">
    <property type="entry name" value="HTH_TyrR"/>
</dbReference>
<feature type="domain" description="Sigma-54 factor interaction" evidence="5">
    <location>
        <begin position="250"/>
        <end position="479"/>
    </location>
</feature>
<dbReference type="AlphaFoldDB" id="A0A1M6WEF4"/>
<evidence type="ECO:0000256" key="3">
    <source>
        <dbReference type="ARBA" id="ARBA00022840"/>
    </source>
</evidence>
<dbReference type="InterPro" id="IPR000032">
    <property type="entry name" value="HPr-like"/>
</dbReference>
<dbReference type="Pfam" id="PF18024">
    <property type="entry name" value="HTH_50"/>
    <property type="match status" value="1"/>
</dbReference>
<dbReference type="PROSITE" id="PS00675">
    <property type="entry name" value="SIGMA54_INTERACT_1"/>
    <property type="match status" value="1"/>
</dbReference>
<dbReference type="EMBL" id="FRBC01000024">
    <property type="protein sequence ID" value="SHK92067.1"/>
    <property type="molecule type" value="Genomic_DNA"/>
</dbReference>
<evidence type="ECO:0000259" key="6">
    <source>
        <dbReference type="PROSITE" id="PS50112"/>
    </source>
</evidence>
<dbReference type="InterPro" id="IPR035965">
    <property type="entry name" value="PAS-like_dom_sf"/>
</dbReference>
<feature type="domain" description="HPr" evidence="7">
    <location>
        <begin position="1"/>
        <end position="95"/>
    </location>
</feature>
<dbReference type="PROSITE" id="PS50045">
    <property type="entry name" value="SIGMA54_INTERACT_4"/>
    <property type="match status" value="1"/>
</dbReference>
<dbReference type="InterPro" id="IPR003593">
    <property type="entry name" value="AAA+_ATPase"/>
</dbReference>
<dbReference type="Pfam" id="PF00158">
    <property type="entry name" value="Sigma54_activat"/>
    <property type="match status" value="1"/>
</dbReference>
<keyword evidence="8" id="KW-0808">Transferase</keyword>
<dbReference type="Gene3D" id="3.30.450.20">
    <property type="entry name" value="PAS domain"/>
    <property type="match status" value="1"/>
</dbReference>
<dbReference type="FunFam" id="3.40.50.300:FF:000006">
    <property type="entry name" value="DNA-binding transcriptional regulator NtrC"/>
    <property type="match status" value="1"/>
</dbReference>
<dbReference type="Proteomes" id="UP000184263">
    <property type="component" value="Unassembled WGS sequence"/>
</dbReference>
<organism evidence="8 9">
    <name type="scientific">Selenomonas ruminantium</name>
    <dbReference type="NCBI Taxonomy" id="971"/>
    <lineage>
        <taxon>Bacteria</taxon>
        <taxon>Bacillati</taxon>
        <taxon>Bacillota</taxon>
        <taxon>Negativicutes</taxon>
        <taxon>Selenomonadales</taxon>
        <taxon>Selenomonadaceae</taxon>
        <taxon>Selenomonas</taxon>
    </lineage>
</organism>
<accession>A0A1M6WEF4</accession>
<name>A0A1M6WEF4_SELRU</name>
<dbReference type="Gene3D" id="1.10.10.60">
    <property type="entry name" value="Homeodomain-like"/>
    <property type="match status" value="1"/>
</dbReference>
<dbReference type="GO" id="GO:0003677">
    <property type="term" value="F:DNA binding"/>
    <property type="evidence" value="ECO:0007669"/>
    <property type="project" value="UniProtKB-KW"/>
</dbReference>
<evidence type="ECO:0000256" key="4">
    <source>
        <dbReference type="ARBA" id="ARBA00029500"/>
    </source>
</evidence>
<dbReference type="PRINTS" id="PR00107">
    <property type="entry name" value="PHOSPHOCPHPR"/>
</dbReference>
<reference evidence="8 9" key="1">
    <citation type="submission" date="2016-11" db="EMBL/GenBank/DDBJ databases">
        <authorList>
            <person name="Jaros S."/>
            <person name="Januszkiewicz K."/>
            <person name="Wedrychowicz H."/>
        </authorList>
    </citation>
    <scope>NUCLEOTIDE SEQUENCE [LARGE SCALE GENOMIC DNA]</scope>
    <source>
        <strain evidence="8 9">HD4</strain>
    </source>
</reference>
<gene>
    <name evidence="8" type="ORF">SAMN05216582_12428</name>
</gene>
<dbReference type="GO" id="GO:0016740">
    <property type="term" value="F:transferase activity"/>
    <property type="evidence" value="ECO:0007669"/>
    <property type="project" value="UniProtKB-KW"/>
</dbReference>
<dbReference type="SUPFAM" id="SSF46689">
    <property type="entry name" value="Homeodomain-like"/>
    <property type="match status" value="1"/>
</dbReference>
<dbReference type="RefSeq" id="WP_081371986.1">
    <property type="nucleotide sequence ID" value="NZ_FRBC01000024.1"/>
</dbReference>
<dbReference type="InterPro" id="IPR000014">
    <property type="entry name" value="PAS"/>
</dbReference>
<dbReference type="GO" id="GO:0005524">
    <property type="term" value="F:ATP binding"/>
    <property type="evidence" value="ECO:0007669"/>
    <property type="project" value="UniProtKB-KW"/>
</dbReference>
<dbReference type="InterPro" id="IPR013767">
    <property type="entry name" value="PAS_fold"/>
</dbReference>
<dbReference type="GO" id="GO:0006355">
    <property type="term" value="P:regulation of DNA-templated transcription"/>
    <property type="evidence" value="ECO:0007669"/>
    <property type="project" value="InterPro"/>
</dbReference>
<evidence type="ECO:0000259" key="7">
    <source>
        <dbReference type="PROSITE" id="PS51350"/>
    </source>
</evidence>
<dbReference type="Gene3D" id="3.30.1340.10">
    <property type="entry name" value="HPr-like"/>
    <property type="match status" value="1"/>
</dbReference>
<dbReference type="InterPro" id="IPR002078">
    <property type="entry name" value="Sigma_54_int"/>
</dbReference>
<dbReference type="PROSITE" id="PS50112">
    <property type="entry name" value="PAS"/>
    <property type="match status" value="1"/>
</dbReference>